<keyword evidence="1" id="KW-0548">Nucleotidyltransferase</keyword>
<gene>
    <name evidence="1" type="ORF">EVAR_49597_1</name>
</gene>
<evidence type="ECO:0000313" key="1">
    <source>
        <dbReference type="EMBL" id="GBP91126.1"/>
    </source>
</evidence>
<comment type="caution">
    <text evidence="1">The sequence shown here is derived from an EMBL/GenBank/DDBJ whole genome shotgun (WGS) entry which is preliminary data.</text>
</comment>
<dbReference type="AlphaFoldDB" id="A0A4C1ZRI1"/>
<keyword evidence="1" id="KW-0695">RNA-directed DNA polymerase</keyword>
<sequence length="186" mass="21170">MSLKNKCTLYKVCIRPVMTYTAQVFAHADSKALYQLQILQNNFCRRTSCAPWHVRNDIHIRDLELPTISKYMQDMSKKFFDTAANHPNPLLQSAVSYKTPPYYDLKWSSNRCAPCPPGTPLGDSAREKSPRDFQYQDAHLVASIGQSRADSIPCRSAAIDEVLKAPIYWGYGQQPTNMLLRSCFCL</sequence>
<proteinExistence type="predicted"/>
<protein>
    <submittedName>
        <fullName evidence="1">RNA-directed DNA polymerase from mobile element jockey</fullName>
    </submittedName>
</protein>
<keyword evidence="1" id="KW-0808">Transferase</keyword>
<dbReference type="OrthoDB" id="10050074at2759"/>
<keyword evidence="2" id="KW-1185">Reference proteome</keyword>
<name>A0A4C1ZRI1_EUMVA</name>
<dbReference type="Proteomes" id="UP000299102">
    <property type="component" value="Unassembled WGS sequence"/>
</dbReference>
<evidence type="ECO:0000313" key="2">
    <source>
        <dbReference type="Proteomes" id="UP000299102"/>
    </source>
</evidence>
<dbReference type="EMBL" id="BGZK01002143">
    <property type="protein sequence ID" value="GBP91126.1"/>
    <property type="molecule type" value="Genomic_DNA"/>
</dbReference>
<dbReference type="GO" id="GO:0003964">
    <property type="term" value="F:RNA-directed DNA polymerase activity"/>
    <property type="evidence" value="ECO:0007669"/>
    <property type="project" value="UniProtKB-KW"/>
</dbReference>
<reference evidence="1 2" key="1">
    <citation type="journal article" date="2019" name="Commun. Biol.">
        <title>The bagworm genome reveals a unique fibroin gene that provides high tensile strength.</title>
        <authorList>
            <person name="Kono N."/>
            <person name="Nakamura H."/>
            <person name="Ohtoshi R."/>
            <person name="Tomita M."/>
            <person name="Numata K."/>
            <person name="Arakawa K."/>
        </authorList>
    </citation>
    <scope>NUCLEOTIDE SEQUENCE [LARGE SCALE GENOMIC DNA]</scope>
</reference>
<accession>A0A4C1ZRI1</accession>
<organism evidence="1 2">
    <name type="scientific">Eumeta variegata</name>
    <name type="common">Bagworm moth</name>
    <name type="synonym">Eumeta japonica</name>
    <dbReference type="NCBI Taxonomy" id="151549"/>
    <lineage>
        <taxon>Eukaryota</taxon>
        <taxon>Metazoa</taxon>
        <taxon>Ecdysozoa</taxon>
        <taxon>Arthropoda</taxon>
        <taxon>Hexapoda</taxon>
        <taxon>Insecta</taxon>
        <taxon>Pterygota</taxon>
        <taxon>Neoptera</taxon>
        <taxon>Endopterygota</taxon>
        <taxon>Lepidoptera</taxon>
        <taxon>Glossata</taxon>
        <taxon>Ditrysia</taxon>
        <taxon>Tineoidea</taxon>
        <taxon>Psychidae</taxon>
        <taxon>Oiketicinae</taxon>
        <taxon>Eumeta</taxon>
    </lineage>
</organism>